<evidence type="ECO:0000259" key="1">
    <source>
        <dbReference type="Pfam" id="PF03358"/>
    </source>
</evidence>
<protein>
    <submittedName>
        <fullName evidence="2">Flavoprotein</fullName>
    </submittedName>
</protein>
<name>A0A0R1UK14_9LACO</name>
<gene>
    <name evidence="2" type="ORF">FD28_GL000864</name>
</gene>
<evidence type="ECO:0000313" key="2">
    <source>
        <dbReference type="EMBL" id="KRL93680.1"/>
    </source>
</evidence>
<dbReference type="OrthoDB" id="9812295at2"/>
<keyword evidence="3" id="KW-1185">Reference proteome</keyword>
<feature type="domain" description="NADPH-dependent FMN reductase-like" evidence="1">
    <location>
        <begin position="4"/>
        <end position="140"/>
    </location>
</feature>
<dbReference type="InterPro" id="IPR050712">
    <property type="entry name" value="NAD(P)H-dep_reductase"/>
</dbReference>
<dbReference type="STRING" id="1423753.FD28_GL000864"/>
<dbReference type="Proteomes" id="UP000051580">
    <property type="component" value="Unassembled WGS sequence"/>
</dbReference>
<evidence type="ECO:0000313" key="3">
    <source>
        <dbReference type="Proteomes" id="UP000051580"/>
    </source>
</evidence>
<dbReference type="GO" id="GO:0010181">
    <property type="term" value="F:FMN binding"/>
    <property type="evidence" value="ECO:0007669"/>
    <property type="project" value="TreeGrafter"/>
</dbReference>
<dbReference type="GO" id="GO:0005829">
    <property type="term" value="C:cytosol"/>
    <property type="evidence" value="ECO:0007669"/>
    <property type="project" value="TreeGrafter"/>
</dbReference>
<dbReference type="PANTHER" id="PTHR30543">
    <property type="entry name" value="CHROMATE REDUCTASE"/>
    <property type="match status" value="1"/>
</dbReference>
<dbReference type="SUPFAM" id="SSF52218">
    <property type="entry name" value="Flavoproteins"/>
    <property type="match status" value="1"/>
</dbReference>
<dbReference type="InterPro" id="IPR029039">
    <property type="entry name" value="Flavoprotein-like_sf"/>
</dbReference>
<organism evidence="2 3">
    <name type="scientific">Levilactobacillus hammesii DSM 16381</name>
    <dbReference type="NCBI Taxonomy" id="1423753"/>
    <lineage>
        <taxon>Bacteria</taxon>
        <taxon>Bacillati</taxon>
        <taxon>Bacillota</taxon>
        <taxon>Bacilli</taxon>
        <taxon>Lactobacillales</taxon>
        <taxon>Lactobacillaceae</taxon>
        <taxon>Levilactobacillus</taxon>
    </lineage>
</organism>
<dbReference type="Gene3D" id="3.40.50.360">
    <property type="match status" value="1"/>
</dbReference>
<proteinExistence type="predicted"/>
<dbReference type="EMBL" id="AZFS01000061">
    <property type="protein sequence ID" value="KRL93680.1"/>
    <property type="molecule type" value="Genomic_DNA"/>
</dbReference>
<dbReference type="PANTHER" id="PTHR30543:SF21">
    <property type="entry name" value="NAD(P)H-DEPENDENT FMN REDUCTASE LOT6"/>
    <property type="match status" value="1"/>
</dbReference>
<dbReference type="PATRIC" id="fig|1423753.3.peg.903"/>
<comment type="caution">
    <text evidence="2">The sequence shown here is derived from an EMBL/GenBank/DDBJ whole genome shotgun (WGS) entry which is preliminary data.</text>
</comment>
<dbReference type="RefSeq" id="WP_057734729.1">
    <property type="nucleotide sequence ID" value="NZ_AZFS01000061.1"/>
</dbReference>
<reference evidence="2 3" key="1">
    <citation type="journal article" date="2015" name="Genome Announc.">
        <title>Expanding the biotechnology potential of lactobacilli through comparative genomics of 213 strains and associated genera.</title>
        <authorList>
            <person name="Sun Z."/>
            <person name="Harris H.M."/>
            <person name="McCann A."/>
            <person name="Guo C."/>
            <person name="Argimon S."/>
            <person name="Zhang W."/>
            <person name="Yang X."/>
            <person name="Jeffery I.B."/>
            <person name="Cooney J.C."/>
            <person name="Kagawa T.F."/>
            <person name="Liu W."/>
            <person name="Song Y."/>
            <person name="Salvetti E."/>
            <person name="Wrobel A."/>
            <person name="Rasinkangas P."/>
            <person name="Parkhill J."/>
            <person name="Rea M.C."/>
            <person name="O'Sullivan O."/>
            <person name="Ritari J."/>
            <person name="Douillard F.P."/>
            <person name="Paul Ross R."/>
            <person name="Yang R."/>
            <person name="Briner A.E."/>
            <person name="Felis G.E."/>
            <person name="de Vos W.M."/>
            <person name="Barrangou R."/>
            <person name="Klaenhammer T.R."/>
            <person name="Caufield P.W."/>
            <person name="Cui Y."/>
            <person name="Zhang H."/>
            <person name="O'Toole P.W."/>
        </authorList>
    </citation>
    <scope>NUCLEOTIDE SEQUENCE [LARGE SCALE GENOMIC DNA]</scope>
    <source>
        <strain evidence="2 3">DSM 16381</strain>
    </source>
</reference>
<accession>A0A0R1UK14</accession>
<dbReference type="Pfam" id="PF03358">
    <property type="entry name" value="FMN_red"/>
    <property type="match status" value="1"/>
</dbReference>
<dbReference type="InterPro" id="IPR005025">
    <property type="entry name" value="FMN_Rdtase-like_dom"/>
</dbReference>
<dbReference type="GO" id="GO:0016491">
    <property type="term" value="F:oxidoreductase activity"/>
    <property type="evidence" value="ECO:0007669"/>
    <property type="project" value="InterPro"/>
</dbReference>
<sequence length="184" mass="20520">MTKKIGLILGSTRPSRISPSIAAWLQKTMAQPDLTIDLIDLAEINLPLLDEVEIPSTGIYHEAHTQKWHQLIQGYDGFVLLFPQYNWGYPAPLKNALDYLYKEWAHKPVSMVSYGHHGGFQAAQGVNLIIRGLKMRPLTNNLQISLNGADLDDQGHFIDTDQALAPYAFNAQQLGAEFSHVLAD</sequence>
<dbReference type="AlphaFoldDB" id="A0A0R1UK14"/>